<feature type="transmembrane region" description="Helical" evidence="9">
    <location>
        <begin position="141"/>
        <end position="161"/>
    </location>
</feature>
<comment type="similarity">
    <text evidence="8">Belongs to the peptidase M48 family.</text>
</comment>
<evidence type="ECO:0000256" key="7">
    <source>
        <dbReference type="PIRSR" id="PIRSR627057-2"/>
    </source>
</evidence>
<dbReference type="GO" id="GO:0071586">
    <property type="term" value="P:CAAX-box protein processing"/>
    <property type="evidence" value="ECO:0007669"/>
    <property type="project" value="InterPro"/>
</dbReference>
<evidence type="ECO:0000256" key="2">
    <source>
        <dbReference type="ARBA" id="ARBA00022723"/>
    </source>
</evidence>
<sequence>MNIIWLSLIVLVGVFSLLYLWFTLFPGRVNPEIWQYFNARQVSQGRAYNQVLRIVFIIGFIIETVFLIWLVFGGKAAAISRWAQNVTGGSLWGYLLFFFILWLMLRLINLPFRLFGSFYWQHRWGFSTQTLGSWWVDYLKGAGLELVLSAVGVALLFWVMHRWPGTWWLLGAGFLSLWLVVQSFLWPVVVSPLFNRFEPAKDPAVVSMVRELSRKARLPVDQVLVMDASRRTTRANAYFTGLGGTKRIVLYDNLLNDYPLDEVKAVVAHEMAHWRQGHIIKGLGLGVLGNFFIWAMLFVVLRTTIPKTAYFPPYTWAVMLLFFSLISFASSPLQNYISRGMEKEADRVAVQLTDDVRAAVRLEVNLAVKNMSDVSPPAFIEWFSHSHPSALTRIQVVKRAGSQLSKGN</sequence>
<dbReference type="Proteomes" id="UP000199584">
    <property type="component" value="Unassembled WGS sequence"/>
</dbReference>
<dbReference type="InterPro" id="IPR032456">
    <property type="entry name" value="Peptidase_M48_N"/>
</dbReference>
<feature type="transmembrane region" description="Helical" evidence="9">
    <location>
        <begin position="92"/>
        <end position="120"/>
    </location>
</feature>
<name>A0A1I6DYK4_9FIRM</name>
<keyword evidence="5 8" id="KW-0482">Metalloprotease</keyword>
<evidence type="ECO:0000256" key="9">
    <source>
        <dbReference type="SAM" id="Phobius"/>
    </source>
</evidence>
<feature type="domain" description="Peptidase M48" evidence="10">
    <location>
        <begin position="199"/>
        <end position="398"/>
    </location>
</feature>
<dbReference type="Gene3D" id="3.30.2010.10">
    <property type="entry name" value="Metalloproteases ('zincins'), catalytic domain"/>
    <property type="match status" value="1"/>
</dbReference>
<dbReference type="CDD" id="cd07343">
    <property type="entry name" value="M48A_Zmpste24p_like"/>
    <property type="match status" value="1"/>
</dbReference>
<dbReference type="InterPro" id="IPR027057">
    <property type="entry name" value="CAXX_Prtase_1"/>
</dbReference>
<feature type="active site" evidence="6">
    <location>
        <position position="270"/>
    </location>
</feature>
<evidence type="ECO:0000256" key="6">
    <source>
        <dbReference type="PIRSR" id="PIRSR627057-1"/>
    </source>
</evidence>
<dbReference type="GO" id="GO:0004222">
    <property type="term" value="F:metalloendopeptidase activity"/>
    <property type="evidence" value="ECO:0007669"/>
    <property type="project" value="InterPro"/>
</dbReference>
<keyword evidence="4 7" id="KW-0862">Zinc</keyword>
<dbReference type="Pfam" id="PF16491">
    <property type="entry name" value="Peptidase_M48_N"/>
    <property type="match status" value="1"/>
</dbReference>
<feature type="transmembrane region" description="Helical" evidence="9">
    <location>
        <begin position="167"/>
        <end position="189"/>
    </location>
</feature>
<evidence type="ECO:0000256" key="3">
    <source>
        <dbReference type="ARBA" id="ARBA00022801"/>
    </source>
</evidence>
<feature type="active site" description="Proton donor" evidence="6">
    <location>
        <position position="346"/>
    </location>
</feature>
<gene>
    <name evidence="12" type="ORF">SAMN05660706_12116</name>
</gene>
<feature type="binding site" evidence="7">
    <location>
        <position position="342"/>
    </location>
    <ligand>
        <name>Zn(2+)</name>
        <dbReference type="ChEBI" id="CHEBI:29105"/>
        <note>catalytic</note>
    </ligand>
</feature>
<keyword evidence="2 7" id="KW-0479">Metal-binding</keyword>
<keyword evidence="1 8" id="KW-0645">Protease</keyword>
<dbReference type="STRING" id="39060.SAMN05660706_12116"/>
<keyword evidence="13" id="KW-1185">Reference proteome</keyword>
<evidence type="ECO:0000256" key="1">
    <source>
        <dbReference type="ARBA" id="ARBA00022670"/>
    </source>
</evidence>
<dbReference type="InterPro" id="IPR001915">
    <property type="entry name" value="Peptidase_M48"/>
</dbReference>
<comment type="cofactor">
    <cofactor evidence="7 8">
        <name>Zn(2+)</name>
        <dbReference type="ChEBI" id="CHEBI:29105"/>
    </cofactor>
    <text evidence="7 8">Binds 1 zinc ion per subunit.</text>
</comment>
<evidence type="ECO:0000256" key="8">
    <source>
        <dbReference type="RuleBase" id="RU003983"/>
    </source>
</evidence>
<organism evidence="12 13">
    <name type="scientific">Desulfoscipio geothermicus DSM 3669</name>
    <dbReference type="NCBI Taxonomy" id="1121426"/>
    <lineage>
        <taxon>Bacteria</taxon>
        <taxon>Bacillati</taxon>
        <taxon>Bacillota</taxon>
        <taxon>Clostridia</taxon>
        <taxon>Eubacteriales</taxon>
        <taxon>Desulfallaceae</taxon>
        <taxon>Desulfoscipio</taxon>
    </lineage>
</organism>
<keyword evidence="9" id="KW-0472">Membrane</keyword>
<evidence type="ECO:0000313" key="12">
    <source>
        <dbReference type="EMBL" id="SFR10457.1"/>
    </source>
</evidence>
<keyword evidence="9" id="KW-1133">Transmembrane helix</keyword>
<accession>A0A1I6DYK4</accession>
<proteinExistence type="inferred from homology"/>
<evidence type="ECO:0000256" key="5">
    <source>
        <dbReference type="ARBA" id="ARBA00023049"/>
    </source>
</evidence>
<feature type="binding site" evidence="7">
    <location>
        <position position="273"/>
    </location>
    <ligand>
        <name>Zn(2+)</name>
        <dbReference type="ChEBI" id="CHEBI:29105"/>
        <note>catalytic</note>
    </ligand>
</feature>
<feature type="transmembrane region" description="Helical" evidence="9">
    <location>
        <begin position="279"/>
        <end position="301"/>
    </location>
</feature>
<keyword evidence="3 8" id="KW-0378">Hydrolase</keyword>
<dbReference type="AlphaFoldDB" id="A0A1I6DYK4"/>
<evidence type="ECO:0000259" key="10">
    <source>
        <dbReference type="Pfam" id="PF01435"/>
    </source>
</evidence>
<dbReference type="RefSeq" id="WP_092484828.1">
    <property type="nucleotide sequence ID" value="NZ_FOYM01000021.1"/>
</dbReference>
<feature type="transmembrane region" description="Helical" evidence="9">
    <location>
        <begin position="51"/>
        <end position="72"/>
    </location>
</feature>
<feature type="transmembrane region" description="Helical" evidence="9">
    <location>
        <begin position="6"/>
        <end position="30"/>
    </location>
</feature>
<evidence type="ECO:0000313" key="13">
    <source>
        <dbReference type="Proteomes" id="UP000199584"/>
    </source>
</evidence>
<evidence type="ECO:0000256" key="4">
    <source>
        <dbReference type="ARBA" id="ARBA00022833"/>
    </source>
</evidence>
<dbReference type="GO" id="GO:0046872">
    <property type="term" value="F:metal ion binding"/>
    <property type="evidence" value="ECO:0007669"/>
    <property type="project" value="UniProtKB-KW"/>
</dbReference>
<feature type="domain" description="CAAX prenyl protease 1 N-terminal" evidence="11">
    <location>
        <begin position="33"/>
        <end position="196"/>
    </location>
</feature>
<keyword evidence="9" id="KW-0812">Transmembrane</keyword>
<dbReference type="OrthoDB" id="9781930at2"/>
<dbReference type="EMBL" id="FOYM01000021">
    <property type="protein sequence ID" value="SFR10457.1"/>
    <property type="molecule type" value="Genomic_DNA"/>
</dbReference>
<protein>
    <submittedName>
        <fullName evidence="12">STE24 endopeptidase</fullName>
    </submittedName>
</protein>
<dbReference type="Pfam" id="PF01435">
    <property type="entry name" value="Peptidase_M48"/>
    <property type="match status" value="1"/>
</dbReference>
<feature type="transmembrane region" description="Helical" evidence="9">
    <location>
        <begin position="313"/>
        <end position="333"/>
    </location>
</feature>
<feature type="binding site" evidence="7">
    <location>
        <position position="269"/>
    </location>
    <ligand>
        <name>Zn(2+)</name>
        <dbReference type="ChEBI" id="CHEBI:29105"/>
        <note>catalytic</note>
    </ligand>
</feature>
<evidence type="ECO:0000259" key="11">
    <source>
        <dbReference type="Pfam" id="PF16491"/>
    </source>
</evidence>
<dbReference type="PANTHER" id="PTHR10120">
    <property type="entry name" value="CAAX PRENYL PROTEASE 1"/>
    <property type="match status" value="1"/>
</dbReference>
<reference evidence="13" key="1">
    <citation type="submission" date="2016-10" db="EMBL/GenBank/DDBJ databases">
        <authorList>
            <person name="Varghese N."/>
            <person name="Submissions S."/>
        </authorList>
    </citation>
    <scope>NUCLEOTIDE SEQUENCE [LARGE SCALE GENOMIC DNA]</scope>
    <source>
        <strain evidence="13">DSM 3669</strain>
    </source>
</reference>